<dbReference type="Pfam" id="PF01168">
    <property type="entry name" value="Ala_racemase_N"/>
    <property type="match status" value="1"/>
</dbReference>
<dbReference type="PANTHER" id="PTHR10146:SF14">
    <property type="entry name" value="PYRIDOXAL PHOSPHATE HOMEOSTASIS PROTEIN"/>
    <property type="match status" value="1"/>
</dbReference>
<dbReference type="InterPro" id="IPR001608">
    <property type="entry name" value="Ala_racemase_N"/>
</dbReference>
<comment type="similarity">
    <text evidence="2 4">Belongs to the pyridoxal phosphate-binding protein YggS/PROSC family.</text>
</comment>
<organism evidence="6 7">
    <name type="scientific">Cupriavidus necator (strain ATCC 43291 / DSM 13513 / CCUG 52238 / LMG 8453 / N-1)</name>
    <name type="common">Ralstonia eutropha</name>
    <dbReference type="NCBI Taxonomy" id="1042878"/>
    <lineage>
        <taxon>Bacteria</taxon>
        <taxon>Pseudomonadati</taxon>
        <taxon>Pseudomonadota</taxon>
        <taxon>Betaproteobacteria</taxon>
        <taxon>Burkholderiales</taxon>
        <taxon>Burkholderiaceae</taxon>
        <taxon>Cupriavidus</taxon>
    </lineage>
</organism>
<feature type="domain" description="Alanine racemase N-terminal" evidence="5">
    <location>
        <begin position="31"/>
        <end position="252"/>
    </location>
</feature>
<dbReference type="InterPro" id="IPR029066">
    <property type="entry name" value="PLP-binding_barrel"/>
</dbReference>
<evidence type="ECO:0000256" key="4">
    <source>
        <dbReference type="RuleBase" id="RU004514"/>
    </source>
</evidence>
<dbReference type="EMBL" id="CP002877">
    <property type="protein sequence ID" value="AEI78372.1"/>
    <property type="molecule type" value="Genomic_DNA"/>
</dbReference>
<evidence type="ECO:0000256" key="3">
    <source>
        <dbReference type="PIRSR" id="PIRSR004848-1"/>
    </source>
</evidence>
<proteinExistence type="inferred from homology"/>
<dbReference type="HAMAP" id="MF_02087">
    <property type="entry name" value="PLP_homeostasis"/>
    <property type="match status" value="1"/>
</dbReference>
<evidence type="ECO:0000259" key="5">
    <source>
        <dbReference type="Pfam" id="PF01168"/>
    </source>
</evidence>
<dbReference type="InterPro" id="IPR011078">
    <property type="entry name" value="PyrdxlP_homeostasis"/>
</dbReference>
<dbReference type="NCBIfam" id="TIGR00044">
    <property type="entry name" value="YggS family pyridoxal phosphate-dependent enzyme"/>
    <property type="match status" value="1"/>
</dbReference>
<protein>
    <recommendedName>
        <fullName evidence="2">Pyridoxal phosphate homeostasis protein</fullName>
        <shortName evidence="2">PLP homeostasis protein</shortName>
    </recommendedName>
</protein>
<dbReference type="SUPFAM" id="SSF51419">
    <property type="entry name" value="PLP-binding barrel"/>
    <property type="match status" value="1"/>
</dbReference>
<dbReference type="FunFam" id="3.20.20.10:FF:000004">
    <property type="entry name" value="Pyridoxal phosphate homeostasis protein"/>
    <property type="match status" value="1"/>
</dbReference>
<sequence>MSIYNDPTLSYQYFAYFLLYVRRIMSVIAANLQAVHQRIAAAAQQAGRQPTDIALLAVSKTVSPDRIRAAYAAGQLAFGENYVQEGVDKIAALADLRHRLQWHFIGPLQSNKTRLVAEHFDWVHAVDRLRIAERLSAQRPAGMAALQVCIQVNISGEASKSGVAPAEVPALAHTVAALPGLRLRGLMAIPEPEDDLAAQRRPFAAMRAMLQALRADGLDLDTLSMGMSGDMEAAIAEGATLVRIGTAIFGARQYP</sequence>
<dbReference type="PROSITE" id="PS01211">
    <property type="entry name" value="UPF0001"/>
    <property type="match status" value="1"/>
</dbReference>
<evidence type="ECO:0000313" key="6">
    <source>
        <dbReference type="EMBL" id="AEI78372.1"/>
    </source>
</evidence>
<dbReference type="HOGENOM" id="CLU_059988_0_1_4"/>
<reference evidence="6 7" key="1">
    <citation type="journal article" date="2011" name="J. Bacteriol.">
        <title>Complete genome sequence of the type strain Cupriavidus necator N-1.</title>
        <authorList>
            <person name="Poehlein A."/>
            <person name="Kusian B."/>
            <person name="Friedrich B."/>
            <person name="Daniel R."/>
            <person name="Bowien B."/>
        </authorList>
    </citation>
    <scope>NUCLEOTIDE SEQUENCE [LARGE SCALE GENOMIC DNA]</scope>
    <source>
        <strain evidence="7">ATCC 43291 / DSM 13513 / CCUG 52238 / LMG 8453 / N-1</strain>
    </source>
</reference>
<name>G0EVU5_CUPNN</name>
<keyword evidence="1 2" id="KW-0663">Pyridoxal phosphate</keyword>
<dbReference type="CDD" id="cd06824">
    <property type="entry name" value="PLPDE_III_Yggs_like"/>
    <property type="match status" value="1"/>
</dbReference>
<dbReference type="KEGG" id="cnc:CNE_1c30610"/>
<comment type="function">
    <text evidence="2">Pyridoxal 5'-phosphate (PLP)-binding protein, which is involved in PLP homeostasis.</text>
</comment>
<evidence type="ECO:0000256" key="1">
    <source>
        <dbReference type="ARBA" id="ARBA00022898"/>
    </source>
</evidence>
<dbReference type="Proteomes" id="UP000006798">
    <property type="component" value="Chromosome 1"/>
</dbReference>
<comment type="cofactor">
    <cofactor evidence="3">
        <name>pyridoxal 5'-phosphate</name>
        <dbReference type="ChEBI" id="CHEBI:597326"/>
    </cofactor>
</comment>
<feature type="modified residue" description="N6-(pyridoxal phosphate)lysine" evidence="2 3">
    <location>
        <position position="60"/>
    </location>
</feature>
<dbReference type="PANTHER" id="PTHR10146">
    <property type="entry name" value="PROLINE SYNTHETASE CO-TRANSCRIBED BACTERIAL HOMOLOG PROTEIN"/>
    <property type="match status" value="1"/>
</dbReference>
<dbReference type="Gene3D" id="3.20.20.10">
    <property type="entry name" value="Alanine racemase"/>
    <property type="match status" value="1"/>
</dbReference>
<gene>
    <name evidence="6" type="primary">pilT1</name>
    <name evidence="6" type="ordered locus">CNE_1c30610</name>
</gene>
<accession>G0EVU5</accession>
<evidence type="ECO:0000313" key="7">
    <source>
        <dbReference type="Proteomes" id="UP000006798"/>
    </source>
</evidence>
<dbReference type="AlphaFoldDB" id="G0EVU5"/>
<evidence type="ECO:0000256" key="2">
    <source>
        <dbReference type="HAMAP-Rule" id="MF_02087"/>
    </source>
</evidence>
<dbReference type="GO" id="GO:0030170">
    <property type="term" value="F:pyridoxal phosphate binding"/>
    <property type="evidence" value="ECO:0007669"/>
    <property type="project" value="UniProtKB-UniRule"/>
</dbReference>
<dbReference type="PIRSF" id="PIRSF004848">
    <property type="entry name" value="YBL036c_PLPDEIII"/>
    <property type="match status" value="1"/>
</dbReference>